<reference evidence="1" key="1">
    <citation type="submission" date="2019-08" db="EMBL/GenBank/DDBJ databases">
        <title>The genome of the North American firefly Photinus pyralis.</title>
        <authorList>
            <consortium name="Photinus pyralis genome working group"/>
            <person name="Fallon T.R."/>
            <person name="Sander Lower S.E."/>
            <person name="Weng J.-K."/>
        </authorList>
    </citation>
    <scope>NUCLEOTIDE SEQUENCE</scope>
    <source>
        <strain evidence="1">TRF0915ILg1</strain>
        <tissue evidence="1">Whole body</tissue>
    </source>
</reference>
<keyword evidence="2" id="KW-1185">Reference proteome</keyword>
<dbReference type="EMBL" id="VTPC01090310">
    <property type="protein sequence ID" value="KAF2883696.1"/>
    <property type="molecule type" value="Genomic_DNA"/>
</dbReference>
<protein>
    <submittedName>
        <fullName evidence="1">Uncharacterized protein</fullName>
    </submittedName>
</protein>
<name>A0A8K0G2K8_IGNLU</name>
<accession>A0A8K0G2K8</accession>
<gene>
    <name evidence="1" type="ORF">ILUMI_22479</name>
</gene>
<evidence type="ECO:0000313" key="1">
    <source>
        <dbReference type="EMBL" id="KAF2883696.1"/>
    </source>
</evidence>
<evidence type="ECO:0000313" key="2">
    <source>
        <dbReference type="Proteomes" id="UP000801492"/>
    </source>
</evidence>
<dbReference type="Proteomes" id="UP000801492">
    <property type="component" value="Unassembled WGS sequence"/>
</dbReference>
<dbReference type="AlphaFoldDB" id="A0A8K0G2K8"/>
<proteinExistence type="predicted"/>
<comment type="caution">
    <text evidence="1">The sequence shown here is derived from an EMBL/GenBank/DDBJ whole genome shotgun (WGS) entry which is preliminary data.</text>
</comment>
<organism evidence="1 2">
    <name type="scientific">Ignelater luminosus</name>
    <name type="common">Cucubano</name>
    <name type="synonym">Pyrophorus luminosus</name>
    <dbReference type="NCBI Taxonomy" id="2038154"/>
    <lineage>
        <taxon>Eukaryota</taxon>
        <taxon>Metazoa</taxon>
        <taxon>Ecdysozoa</taxon>
        <taxon>Arthropoda</taxon>
        <taxon>Hexapoda</taxon>
        <taxon>Insecta</taxon>
        <taxon>Pterygota</taxon>
        <taxon>Neoptera</taxon>
        <taxon>Endopterygota</taxon>
        <taxon>Coleoptera</taxon>
        <taxon>Polyphaga</taxon>
        <taxon>Elateriformia</taxon>
        <taxon>Elateroidea</taxon>
        <taxon>Elateridae</taxon>
        <taxon>Agrypninae</taxon>
        <taxon>Pyrophorini</taxon>
        <taxon>Ignelater</taxon>
    </lineage>
</organism>
<sequence length="176" mass="20213">MKPECVIDCNKRMSGIDKADQMMVQKNSIMVQENFLLSHRCVSLECLLEENRPKLELLTFKENIIYKLLKVEMTKLVPSKEPQTQFHCLEPVPETPKNRSPVRQELGVSPKLELQEGFCACSEAPNNPLSEDEADGNIREDIQEEIVEELEEVISMEELQEALTKIKIEKEVEAIK</sequence>